<dbReference type="Gene3D" id="3.40.50.620">
    <property type="entry name" value="HUPs"/>
    <property type="match status" value="1"/>
</dbReference>
<dbReference type="RefSeq" id="WP_014255775.1">
    <property type="nucleotide sequence ID" value="NC_016627.1"/>
</dbReference>
<evidence type="ECO:0000313" key="3">
    <source>
        <dbReference type="Proteomes" id="UP000005435"/>
    </source>
</evidence>
<reference evidence="3" key="1">
    <citation type="submission" date="2011-12" db="EMBL/GenBank/DDBJ databases">
        <title>Complete sequence of Clostridium clariflavum DSM 19732.</title>
        <authorList>
            <consortium name="US DOE Joint Genome Institute"/>
            <person name="Lucas S."/>
            <person name="Han J."/>
            <person name="Lapidus A."/>
            <person name="Cheng J.-F."/>
            <person name="Goodwin L."/>
            <person name="Pitluck S."/>
            <person name="Peters L."/>
            <person name="Teshima H."/>
            <person name="Detter J.C."/>
            <person name="Han C."/>
            <person name="Tapia R."/>
            <person name="Land M."/>
            <person name="Hauser L."/>
            <person name="Kyrpides N."/>
            <person name="Ivanova N."/>
            <person name="Pagani I."/>
            <person name="Kitzmiller T."/>
            <person name="Lynd L."/>
            <person name="Izquierdo J."/>
            <person name="Woyke T."/>
        </authorList>
    </citation>
    <scope>NUCLEOTIDE SEQUENCE [LARGE SCALE GENOMIC DNA]</scope>
    <source>
        <strain evidence="3">DSM 19732 / NBRC 101661 / EBR45</strain>
    </source>
</reference>
<dbReference type="eggNOG" id="COG1434">
    <property type="taxonomic scope" value="Bacteria"/>
</dbReference>
<feature type="domain" description="DUF218" evidence="1">
    <location>
        <begin position="26"/>
        <end position="141"/>
    </location>
</feature>
<dbReference type="Pfam" id="PF02698">
    <property type="entry name" value="DUF218"/>
    <property type="match status" value="1"/>
</dbReference>
<dbReference type="PANTHER" id="PTHR30336">
    <property type="entry name" value="INNER MEMBRANE PROTEIN, PROBABLE PERMEASE"/>
    <property type="match status" value="1"/>
</dbReference>
<dbReference type="OrthoDB" id="9782395at2"/>
<organism evidence="2 3">
    <name type="scientific">Acetivibrio clariflavus (strain DSM 19732 / NBRC 101661 / EBR45)</name>
    <name type="common">Clostridium clariflavum</name>
    <dbReference type="NCBI Taxonomy" id="720554"/>
    <lineage>
        <taxon>Bacteria</taxon>
        <taxon>Bacillati</taxon>
        <taxon>Bacillota</taxon>
        <taxon>Clostridia</taxon>
        <taxon>Eubacteriales</taxon>
        <taxon>Oscillospiraceae</taxon>
        <taxon>Acetivibrio</taxon>
    </lineage>
</organism>
<dbReference type="InterPro" id="IPR014729">
    <property type="entry name" value="Rossmann-like_a/b/a_fold"/>
</dbReference>
<dbReference type="KEGG" id="ccl:Clocl_2650"/>
<protein>
    <recommendedName>
        <fullName evidence="1">DUF218 domain-containing protein</fullName>
    </recommendedName>
</protein>
<accession>G8M1K1</accession>
<gene>
    <name evidence="2" type="ordered locus">Clocl_2650</name>
</gene>
<dbReference type="EMBL" id="CP003065">
    <property type="protein sequence ID" value="AEV69216.1"/>
    <property type="molecule type" value="Genomic_DNA"/>
</dbReference>
<evidence type="ECO:0000313" key="2">
    <source>
        <dbReference type="EMBL" id="AEV69216.1"/>
    </source>
</evidence>
<dbReference type="InterPro" id="IPR051599">
    <property type="entry name" value="Cell_Envelope_Assoc"/>
</dbReference>
<dbReference type="AlphaFoldDB" id="G8M1K1"/>
<proteinExistence type="predicted"/>
<dbReference type="Proteomes" id="UP000005435">
    <property type="component" value="Chromosome"/>
</dbReference>
<name>G8M1K1_ACECE</name>
<dbReference type="GO" id="GO:0005886">
    <property type="term" value="C:plasma membrane"/>
    <property type="evidence" value="ECO:0007669"/>
    <property type="project" value="TreeGrafter"/>
</dbReference>
<reference evidence="2 3" key="2">
    <citation type="journal article" date="2012" name="Stand. Genomic Sci.">
        <title>Complete Genome Sequence of Clostridium clariflavum DSM 19732.</title>
        <authorList>
            <person name="Izquierdo J.A."/>
            <person name="Goodwin L."/>
            <person name="Davenport K.W."/>
            <person name="Teshima H."/>
            <person name="Bruce D."/>
            <person name="Detter C."/>
            <person name="Tapia R."/>
            <person name="Han S."/>
            <person name="Land M."/>
            <person name="Hauser L."/>
            <person name="Jeffries C.D."/>
            <person name="Han J."/>
            <person name="Pitluck S."/>
            <person name="Nolan M."/>
            <person name="Chen A."/>
            <person name="Huntemann M."/>
            <person name="Mavromatis K."/>
            <person name="Mikhailova N."/>
            <person name="Liolios K."/>
            <person name="Woyke T."/>
            <person name="Lynd L.R."/>
        </authorList>
    </citation>
    <scope>NUCLEOTIDE SEQUENCE [LARGE SCALE GENOMIC DNA]</scope>
    <source>
        <strain evidence="3">DSM 19732 / NBRC 101661 / EBR45</strain>
    </source>
</reference>
<dbReference type="CDD" id="cd06259">
    <property type="entry name" value="YdcF-like"/>
    <property type="match status" value="1"/>
</dbReference>
<keyword evidence="3" id="KW-1185">Reference proteome</keyword>
<dbReference type="PANTHER" id="PTHR30336:SF20">
    <property type="entry name" value="DUF218 DOMAIN-CONTAINING PROTEIN"/>
    <property type="match status" value="1"/>
</dbReference>
<sequence>MNKEVEHYAKIIWDYHHMNHELAYADCILVLGSHDTRVAKRGAELCLMGLAPFMVISGGFGKITKKLWNKTEAEKFAEIVLSMGVPEDKVLLETKASNTGENVIFSRDLINNRGLEVNSIIAVHKPYMERRSYATIKKLWDVKKIMVTSPQIGFEEYLNTYCDGEITREEVISIMVGDLQRIKIYAEKGFQVYQDIPQDVWRAFDKLVEFGFTSHLIK</sequence>
<dbReference type="InterPro" id="IPR003848">
    <property type="entry name" value="DUF218"/>
</dbReference>
<dbReference type="STRING" id="720554.Clocl_2650"/>
<dbReference type="HOGENOM" id="CLU_064561_0_0_9"/>
<evidence type="ECO:0000259" key="1">
    <source>
        <dbReference type="Pfam" id="PF02698"/>
    </source>
</evidence>